<dbReference type="InterPro" id="IPR013517">
    <property type="entry name" value="FG-GAP"/>
</dbReference>
<sequence>MRATVVHRAAAAVRQWLCFALVAAIPCIGSADTATGLTWLQSQVQAGGQLSSVSSAATVAQSQCEVAHTLLELSGPGTAPAALTAALDSAVLGETVTEVLACTQWLQQQQGQIPRTSELQSRRTATNGFAAFEGQTGPSVLDTGWALQALASQWSSAQTDPTLAWLQQQQMVDGSFTLGPGSDLMTTASVLRGLQDHRQRSAAAAAIADKAANYLLAQANAAGHWQSNVGVTALVYEAVHPYSGTQPALATAVQNWLLAGQATNGAWNNDDPWTTAVALRALVLTGRTPVNPAQAALTIQFVDARTGTPISGVQLTGTGAGNLSANSNASGQIQIHGLAPGAYTLTATAPGYSTVQIIATLLTGKTTDLGTVQMLVPTSSSTAVISGTVRDSASGSPLAGVTISITGQAMTGTSDANGLYLINGVAPGAVSLKASRTGYFDATGQANVLAGQTLNFSPSLVLGTAGGPGGTADCRIVGTVSKAADGTPIAAATVTLTGANTGTATSDASGAYMLAGLVSGDTRISVTQSGFDVAAANTRLNCSPQGNTALQYSPKLYPSTQSPVDANTASLSGVVMDAGTNQPIAGAQLTVTTNTNIVRNAVSHADGRFTLSGLDGATAQLVVVATGYQGLNATYTLQPGQAIDLGQIRLRPPKVTQLTLDLQVQSVKRHTTQTDPQTLRVSGALQVQVRNAGTQAAPVNVPVLAFQDSNDNGQYDPSTDTVLGQATLAAALGTGQSQTLTIDVAGLLPFRDAPIHVVVDPSGALAESDKANNVRSSAQDVLFVPQPGTFDPQLKWHWDGSNSPYPEYNQVMMAPVVGRILDTNHDGRIDEKDSPSVVFTSFTVAQGYNGEATIRVVNGKTGEHHLSIRDPSIAAAGSLALADLDGDGQPEIVAVTRSYQIVVYRNTGARWWMSEVVATADGYPAWGAPFVADIDGDGRPEILYGNAVLNHDGSIKWKTTGNFVGSSSQSNGRFSIPVVADIQGTGKANVVLGGSLYSADGQLVWQAPMDGFTGIGDFGSKGEPSIAVVHNGRLSLIDASGRVTWTVNLPGGGVGGPPTIADMDGDGVPEIGVAGASAYSVFKGDGSLLWSRASQDASSQVTGSTVFDFDGDGAAEVLYADEVKLRVFEGSTGKVVWQQPNTSGTTLEFPLVVDADADGHADVVLISNDYGAIPNATVYSHGVRLYGDANGGWVPTRSIWNQHAYSITNINDDLSVPRNPEPSWKSHNTFRLNRRMDADPRAIADITASYVRVVDMGAQPGSRIIVRVGNAGSYKVPAGTPIAVYNTNPALGQPAAAALVAQGTTQTVLDGGAFEDLAIVPALPLSQLSAQGTVWIVADDDGTGKHTLSDFDRGNNVALADLGAIASSLQIAVATDKPAYAETDVASFSATVRNTGSFARDTLVRLTVLDAAGKTVDVLPLSAVAKIQPASNGPVQAPWSVAAVLAGSYEIRAELVTPQGVVYGSASAPFTVKAGSGSAGATSLNSARVSTDRSRYSPVHTIFVDSRVANLSTNLLQENLRAITQVIAPSGQVVLTRSEGILQAVPRSQRKYGYHLKAGTLVPGTYQVRIQLFGSPSYKKSGSALQAKTSLRAALKADPAEAEVELAASVTSFVVQDAALGGAGLAGQLSATPTAVPVGTSTALQLNITNNGNAAITGSTVRVRVLDPINGTPLAVFAQSGVQLPVGASGKYNWNWTANGAVGSTVPVAATVEIAGAEQPLAQATITLIGAGEPPPGGPQPVPLNWQWLLALTLLVPAAAHMLGKTARLRAHTNPQQK</sequence>
<dbReference type="Pfam" id="PF13620">
    <property type="entry name" value="CarboxypepD_reg"/>
    <property type="match status" value="4"/>
</dbReference>
<evidence type="ECO:0000313" key="4">
    <source>
        <dbReference type="Proteomes" id="UP000003856"/>
    </source>
</evidence>
<dbReference type="Proteomes" id="UP000003856">
    <property type="component" value="Unassembled WGS sequence"/>
</dbReference>
<dbReference type="InterPro" id="IPR008969">
    <property type="entry name" value="CarboxyPept-like_regulatory"/>
</dbReference>
<feature type="chain" id="PRO_5002957508" evidence="2">
    <location>
        <begin position="24"/>
        <end position="1778"/>
    </location>
</feature>
<dbReference type="CDD" id="cd00688">
    <property type="entry name" value="ISOPREN_C2_like"/>
    <property type="match status" value="1"/>
</dbReference>
<dbReference type="Gene3D" id="2.60.40.1120">
    <property type="entry name" value="Carboxypeptidase-like, regulatory domain"/>
    <property type="match status" value="4"/>
</dbReference>
<evidence type="ECO:0000256" key="2">
    <source>
        <dbReference type="SAM" id="SignalP"/>
    </source>
</evidence>
<dbReference type="RefSeq" id="WP_005795062.1">
    <property type="nucleotide sequence ID" value="NZ_ACQT01000033.1"/>
</dbReference>
<keyword evidence="4" id="KW-1185">Reference proteome</keyword>
<protein>
    <submittedName>
        <fullName evidence="3">FG-GAP repeat protein</fullName>
    </submittedName>
</protein>
<evidence type="ECO:0000313" key="3">
    <source>
        <dbReference type="EMBL" id="EER60921.1"/>
    </source>
</evidence>
<dbReference type="InterPro" id="IPR013783">
    <property type="entry name" value="Ig-like_fold"/>
</dbReference>
<gene>
    <name evidence="3" type="ORF">AcdelDRAFT_1498</name>
</gene>
<dbReference type="Pfam" id="PF13517">
    <property type="entry name" value="FG-GAP_3"/>
    <property type="match status" value="2"/>
</dbReference>
<dbReference type="Gene3D" id="1.50.10.20">
    <property type="match status" value="1"/>
</dbReference>
<dbReference type="OrthoDB" id="8863841at2"/>
<dbReference type="GO" id="GO:0030246">
    <property type="term" value="F:carbohydrate binding"/>
    <property type="evidence" value="ECO:0007669"/>
    <property type="project" value="InterPro"/>
</dbReference>
<name>C5T3L5_ACIDE</name>
<keyword evidence="1 2" id="KW-0732">Signal</keyword>
<comment type="caution">
    <text evidence="3">The sequence shown here is derived from an EMBL/GenBank/DDBJ whole genome shotgun (WGS) entry which is preliminary data.</text>
</comment>
<dbReference type="InterPro" id="IPR008930">
    <property type="entry name" value="Terpenoid_cyclase/PrenylTrfase"/>
</dbReference>
<reference evidence="3 4" key="1">
    <citation type="submission" date="2009-05" db="EMBL/GenBank/DDBJ databases">
        <title>The draft genome of Acidovorax delafieldii 2AN.</title>
        <authorList>
            <consortium name="US DOE Joint Genome Institute (JGI-PGF)"/>
            <person name="Lucas S."/>
            <person name="Copeland A."/>
            <person name="Lapidus A."/>
            <person name="Glavina del Rio T."/>
            <person name="Tice H."/>
            <person name="Bruce D."/>
            <person name="Goodwin L."/>
            <person name="Pitluck S."/>
            <person name="Larimer F."/>
            <person name="Land M.L."/>
            <person name="Hauser L."/>
            <person name="Shelobolina E.S."/>
            <person name="Picardal F."/>
            <person name="Roden E."/>
            <person name="Emerson D."/>
        </authorList>
    </citation>
    <scope>NUCLEOTIDE SEQUENCE [LARGE SCALE GENOMIC DNA]</scope>
    <source>
        <strain evidence="3 4">2AN</strain>
    </source>
</reference>
<dbReference type="InterPro" id="IPR013784">
    <property type="entry name" value="Carb-bd-like_fold"/>
</dbReference>
<dbReference type="InterPro" id="IPR028994">
    <property type="entry name" value="Integrin_alpha_N"/>
</dbReference>
<dbReference type="SUPFAM" id="SSF49464">
    <property type="entry name" value="Carboxypeptidase regulatory domain-like"/>
    <property type="match status" value="1"/>
</dbReference>
<accession>C5T3L5</accession>
<feature type="signal peptide" evidence="2">
    <location>
        <begin position="1"/>
        <end position="23"/>
    </location>
</feature>
<dbReference type="PANTHER" id="PTHR45460">
    <property type="entry name" value="SIMILAR TO CYSTEINE PROTEINASE"/>
    <property type="match status" value="1"/>
</dbReference>
<evidence type="ECO:0000256" key="1">
    <source>
        <dbReference type="ARBA" id="ARBA00022729"/>
    </source>
</evidence>
<organism evidence="3 4">
    <name type="scientific">Acidovorax delafieldii 2AN</name>
    <dbReference type="NCBI Taxonomy" id="573060"/>
    <lineage>
        <taxon>Bacteria</taxon>
        <taxon>Pseudomonadati</taxon>
        <taxon>Pseudomonadota</taxon>
        <taxon>Betaproteobacteria</taxon>
        <taxon>Burkholderiales</taxon>
        <taxon>Comamonadaceae</taxon>
        <taxon>Acidovorax</taxon>
    </lineage>
</organism>
<dbReference type="SUPFAM" id="SSF49452">
    <property type="entry name" value="Starch-binding domain-like"/>
    <property type="match status" value="3"/>
</dbReference>
<dbReference type="EMBL" id="ACQT01000033">
    <property type="protein sequence ID" value="EER60921.1"/>
    <property type="molecule type" value="Genomic_DNA"/>
</dbReference>
<dbReference type="Gene3D" id="2.60.40.10">
    <property type="entry name" value="Immunoglobulins"/>
    <property type="match status" value="2"/>
</dbReference>
<dbReference type="SUPFAM" id="SSF48239">
    <property type="entry name" value="Terpenoid cyclases/Protein prenyltransferases"/>
    <property type="match status" value="1"/>
</dbReference>
<dbReference type="PATRIC" id="fig|573060.9.peg.3653"/>
<proteinExistence type="predicted"/>
<dbReference type="PANTHER" id="PTHR45460:SF2">
    <property type="entry name" value="ALPHA 1,3 GLUCANASE, GH71 FAMILY (EUROFUNG)"/>
    <property type="match status" value="1"/>
</dbReference>
<dbReference type="SUPFAM" id="SSF69318">
    <property type="entry name" value="Integrin alpha N-terminal domain"/>
    <property type="match status" value="2"/>
</dbReference>